<sequence>MTRSSMKSIRPVPQDNQCHKGPGSAPSVPLDTTKGHRDDEKHNIREQAAHGNLTQNTSHRRSG</sequence>
<proteinExistence type="predicted"/>
<protein>
    <submittedName>
        <fullName evidence="2">Uncharacterized protein</fullName>
    </submittedName>
</protein>
<evidence type="ECO:0000256" key="1">
    <source>
        <dbReference type="SAM" id="MobiDB-lite"/>
    </source>
</evidence>
<keyword evidence="3" id="KW-1185">Reference proteome</keyword>
<dbReference type="EMBL" id="LT629750">
    <property type="protein sequence ID" value="SDT48793.1"/>
    <property type="molecule type" value="Genomic_DNA"/>
</dbReference>
<organism evidence="2 3">
    <name type="scientific">Bradyrhizobium canariense</name>
    <dbReference type="NCBI Taxonomy" id="255045"/>
    <lineage>
        <taxon>Bacteria</taxon>
        <taxon>Pseudomonadati</taxon>
        <taxon>Pseudomonadota</taxon>
        <taxon>Alphaproteobacteria</taxon>
        <taxon>Hyphomicrobiales</taxon>
        <taxon>Nitrobacteraceae</taxon>
        <taxon>Bradyrhizobium</taxon>
    </lineage>
</organism>
<accession>A0A1H2ASB2</accession>
<dbReference type="RefSeq" id="WP_100386097.1">
    <property type="nucleotide sequence ID" value="NZ_LT629750.1"/>
</dbReference>
<evidence type="ECO:0000313" key="3">
    <source>
        <dbReference type="Proteomes" id="UP000243904"/>
    </source>
</evidence>
<dbReference type="AlphaFoldDB" id="A0A1H2ASB2"/>
<evidence type="ECO:0000313" key="2">
    <source>
        <dbReference type="EMBL" id="SDT48793.1"/>
    </source>
</evidence>
<gene>
    <name evidence="2" type="ORF">SAMN05444158_6422</name>
</gene>
<name>A0A1H2ASB2_9BRAD</name>
<dbReference type="Proteomes" id="UP000243904">
    <property type="component" value="Chromosome I"/>
</dbReference>
<feature type="compositionally biased region" description="Basic and acidic residues" evidence="1">
    <location>
        <begin position="33"/>
        <end position="48"/>
    </location>
</feature>
<feature type="region of interest" description="Disordered" evidence="1">
    <location>
        <begin position="1"/>
        <end position="63"/>
    </location>
</feature>
<reference evidence="3" key="1">
    <citation type="submission" date="2016-10" db="EMBL/GenBank/DDBJ databases">
        <authorList>
            <person name="Varghese N."/>
            <person name="Submissions S."/>
        </authorList>
    </citation>
    <scope>NUCLEOTIDE SEQUENCE [LARGE SCALE GENOMIC DNA]</scope>
    <source>
        <strain evidence="3">GAS369</strain>
    </source>
</reference>